<accession>A0ABN3L558</accession>
<evidence type="ECO:0000313" key="2">
    <source>
        <dbReference type="EMBL" id="GAA2476203.1"/>
    </source>
</evidence>
<reference evidence="2 3" key="1">
    <citation type="journal article" date="2019" name="Int. J. Syst. Evol. Microbiol.">
        <title>The Global Catalogue of Microorganisms (GCM) 10K type strain sequencing project: providing services to taxonomists for standard genome sequencing and annotation.</title>
        <authorList>
            <consortium name="The Broad Institute Genomics Platform"/>
            <consortium name="The Broad Institute Genome Sequencing Center for Infectious Disease"/>
            <person name="Wu L."/>
            <person name="Ma J."/>
        </authorList>
    </citation>
    <scope>NUCLEOTIDE SEQUENCE [LARGE SCALE GENOMIC DNA]</scope>
    <source>
        <strain evidence="2 3">JCM 16259</strain>
    </source>
</reference>
<dbReference type="Pfam" id="PF01243">
    <property type="entry name" value="PNPOx_N"/>
    <property type="match status" value="1"/>
</dbReference>
<gene>
    <name evidence="2" type="ORF">GCM10009858_12060</name>
</gene>
<dbReference type="Gene3D" id="2.30.110.10">
    <property type="entry name" value="Electron Transport, Fmn-binding Protein, Chain A"/>
    <property type="match status" value="1"/>
</dbReference>
<dbReference type="EMBL" id="BAAARE010000004">
    <property type="protein sequence ID" value="GAA2476203.1"/>
    <property type="molecule type" value="Genomic_DNA"/>
</dbReference>
<dbReference type="Proteomes" id="UP001500730">
    <property type="component" value="Unassembled WGS sequence"/>
</dbReference>
<comment type="caution">
    <text evidence="2">The sequence shown here is derived from an EMBL/GenBank/DDBJ whole genome shotgun (WGS) entry which is preliminary data.</text>
</comment>
<proteinExistence type="predicted"/>
<evidence type="ECO:0000259" key="1">
    <source>
        <dbReference type="Pfam" id="PF01243"/>
    </source>
</evidence>
<dbReference type="RefSeq" id="WP_344253897.1">
    <property type="nucleotide sequence ID" value="NZ_BAAARE010000004.1"/>
</dbReference>
<evidence type="ECO:0000313" key="3">
    <source>
        <dbReference type="Proteomes" id="UP001500730"/>
    </source>
</evidence>
<dbReference type="SUPFAM" id="SSF50475">
    <property type="entry name" value="FMN-binding split barrel"/>
    <property type="match status" value="1"/>
</dbReference>
<sequence>MLETPDETAALQALLDASHARASGHLRSIIDDDRTLTAEQLVALLTGMKVLSVATVTAAGEPRISALDGHFLHGTWTFGTSGTSAKARHLAARPAASVAHVDGEDLALFSHGTAERFAPGPELDEVDAHWTAHYGTSPLSWGDDIRMYRLRMTWAVAYAFKRDELLRARGVTA</sequence>
<keyword evidence="3" id="KW-1185">Reference proteome</keyword>
<feature type="domain" description="Pyridoxamine 5'-phosphate oxidase N-terminal" evidence="1">
    <location>
        <begin position="39"/>
        <end position="134"/>
    </location>
</feature>
<dbReference type="InterPro" id="IPR011576">
    <property type="entry name" value="Pyridox_Oxase_N"/>
</dbReference>
<dbReference type="InterPro" id="IPR012349">
    <property type="entry name" value="Split_barrel_FMN-bd"/>
</dbReference>
<organism evidence="2 3">
    <name type="scientific">Terrabacter carboxydivorans</name>
    <dbReference type="NCBI Taxonomy" id="619730"/>
    <lineage>
        <taxon>Bacteria</taxon>
        <taxon>Bacillati</taxon>
        <taxon>Actinomycetota</taxon>
        <taxon>Actinomycetes</taxon>
        <taxon>Micrococcales</taxon>
        <taxon>Intrasporangiaceae</taxon>
        <taxon>Terrabacter</taxon>
    </lineage>
</organism>
<name>A0ABN3L558_9MICO</name>
<protein>
    <recommendedName>
        <fullName evidence="1">Pyridoxamine 5'-phosphate oxidase N-terminal domain-containing protein</fullName>
    </recommendedName>
</protein>